<sequence length="69" mass="8281">MGHNYAKPLTAEARMERVFSRLPEDWNIKMERQRGEKWSVMMQRPDGMQHHETADSLIEALEEVWRALR</sequence>
<name>A0ABQ5WS45_9PROT</name>
<gene>
    <name evidence="1" type="ORF">GCM10007870_13190</name>
</gene>
<dbReference type="Proteomes" id="UP001156629">
    <property type="component" value="Unassembled WGS sequence"/>
</dbReference>
<reference evidence="2" key="1">
    <citation type="journal article" date="2019" name="Int. J. Syst. Evol. Microbiol.">
        <title>The Global Catalogue of Microorganisms (GCM) 10K type strain sequencing project: providing services to taxonomists for standard genome sequencing and annotation.</title>
        <authorList>
            <consortium name="The Broad Institute Genomics Platform"/>
            <consortium name="The Broad Institute Genome Sequencing Center for Infectious Disease"/>
            <person name="Wu L."/>
            <person name="Ma J."/>
        </authorList>
    </citation>
    <scope>NUCLEOTIDE SEQUENCE [LARGE SCALE GENOMIC DNA]</scope>
    <source>
        <strain evidence="2">NBRC 3266</strain>
    </source>
</reference>
<dbReference type="GeneID" id="76193955"/>
<dbReference type="RefSeq" id="WP_099285889.1">
    <property type="nucleotide sequence ID" value="NZ_BEWP01000003.1"/>
</dbReference>
<proteinExistence type="predicted"/>
<protein>
    <submittedName>
        <fullName evidence="1">Uncharacterized protein</fullName>
    </submittedName>
</protein>
<keyword evidence="2" id="KW-1185">Reference proteome</keyword>
<comment type="caution">
    <text evidence="1">The sequence shown here is derived from an EMBL/GenBank/DDBJ whole genome shotgun (WGS) entry which is preliminary data.</text>
</comment>
<organism evidence="1 2">
    <name type="scientific">Gluconobacter kondonii</name>
    <dbReference type="NCBI Taxonomy" id="941463"/>
    <lineage>
        <taxon>Bacteria</taxon>
        <taxon>Pseudomonadati</taxon>
        <taxon>Pseudomonadota</taxon>
        <taxon>Alphaproteobacteria</taxon>
        <taxon>Acetobacterales</taxon>
        <taxon>Acetobacteraceae</taxon>
        <taxon>Gluconobacter</taxon>
    </lineage>
</organism>
<evidence type="ECO:0000313" key="1">
    <source>
        <dbReference type="EMBL" id="GLQ65735.1"/>
    </source>
</evidence>
<dbReference type="EMBL" id="BSNV01000005">
    <property type="protein sequence ID" value="GLQ65735.1"/>
    <property type="molecule type" value="Genomic_DNA"/>
</dbReference>
<evidence type="ECO:0000313" key="2">
    <source>
        <dbReference type="Proteomes" id="UP001156629"/>
    </source>
</evidence>
<accession>A0ABQ5WS45</accession>